<feature type="compositionally biased region" description="Low complexity" evidence="6">
    <location>
        <begin position="863"/>
        <end position="874"/>
    </location>
</feature>
<dbReference type="Pfam" id="PF16739">
    <property type="entry name" value="CARD_2"/>
    <property type="match status" value="1"/>
</dbReference>
<keyword evidence="1" id="KW-1017">Isopeptide bond</keyword>
<evidence type="ECO:0000256" key="3">
    <source>
        <dbReference type="ARBA" id="ARBA00022588"/>
    </source>
</evidence>
<dbReference type="InterPro" id="IPR031964">
    <property type="entry name" value="CARD_dom"/>
</dbReference>
<feature type="region of interest" description="Disordered" evidence="6">
    <location>
        <begin position="660"/>
        <end position="739"/>
    </location>
</feature>
<feature type="region of interest" description="Disordered" evidence="6">
    <location>
        <begin position="840"/>
        <end position="913"/>
    </location>
</feature>
<evidence type="ECO:0000256" key="5">
    <source>
        <dbReference type="ARBA" id="ARBA00022859"/>
    </source>
</evidence>
<name>A0A9W3AZE8_BIOGL</name>
<evidence type="ECO:0000313" key="8">
    <source>
        <dbReference type="Proteomes" id="UP001165740"/>
    </source>
</evidence>
<feature type="compositionally biased region" description="Acidic residues" evidence="6">
    <location>
        <begin position="697"/>
        <end position="706"/>
    </location>
</feature>
<evidence type="ECO:0000313" key="9">
    <source>
        <dbReference type="RefSeq" id="XP_055892583.1"/>
    </source>
</evidence>
<evidence type="ECO:0000256" key="6">
    <source>
        <dbReference type="SAM" id="MobiDB-lite"/>
    </source>
</evidence>
<evidence type="ECO:0000256" key="2">
    <source>
        <dbReference type="ARBA" id="ARBA00022553"/>
    </source>
</evidence>
<dbReference type="AlphaFoldDB" id="A0A9W3AZE8"/>
<feature type="compositionally biased region" description="Basic and acidic residues" evidence="6">
    <location>
        <begin position="891"/>
        <end position="904"/>
    </location>
</feature>
<feature type="compositionally biased region" description="Basic and acidic residues" evidence="6">
    <location>
        <begin position="841"/>
        <end position="856"/>
    </location>
</feature>
<feature type="compositionally biased region" description="Polar residues" evidence="6">
    <location>
        <begin position="667"/>
        <end position="676"/>
    </location>
</feature>
<reference evidence="9" key="1">
    <citation type="submission" date="2025-08" db="UniProtKB">
        <authorList>
            <consortium name="RefSeq"/>
        </authorList>
    </citation>
    <scope>IDENTIFICATION</scope>
</reference>
<evidence type="ECO:0000259" key="7">
    <source>
        <dbReference type="Pfam" id="PF16739"/>
    </source>
</evidence>
<evidence type="ECO:0000256" key="1">
    <source>
        <dbReference type="ARBA" id="ARBA00022499"/>
    </source>
</evidence>
<dbReference type="Proteomes" id="UP001165740">
    <property type="component" value="Chromosome 7"/>
</dbReference>
<keyword evidence="8" id="KW-1185">Reference proteome</keyword>
<keyword evidence="2" id="KW-0597">Phosphoprotein</keyword>
<gene>
    <name evidence="9" type="primary">LOC106051592</name>
</gene>
<keyword evidence="4" id="KW-0832">Ubl conjugation</keyword>
<accession>A0A9W3AZE8</accession>
<dbReference type="GeneID" id="106051592"/>
<keyword evidence="5" id="KW-0391">Immunity</keyword>
<feature type="region of interest" description="Disordered" evidence="6">
    <location>
        <begin position="756"/>
        <end position="792"/>
    </location>
</feature>
<feature type="compositionally biased region" description="Basic and acidic residues" evidence="6">
    <location>
        <begin position="756"/>
        <end position="774"/>
    </location>
</feature>
<proteinExistence type="predicted"/>
<sequence length="913" mass="102430">MEFVESPSLEYMISCVYRPYIEEHVNVVQLAEMMPCMEDALSYLKSVRSLSESVDIFLNHLHTSRSSEKYKEFAKALMNAEYTVLFCALCCGPVYFDNEHHKKMMSLFVKGVSQSFSPTEVAHLLSNHGILSATHAMGVNILETEGNHADAVFLLFDSLARQNENWYQHLLDALASLNYSKLVLELESKYYEQSGHVSNAPINYLSRRTHSVNQNEFAVDHSLYLPDSLDNALTPFGATIDVNKRVQSEETILMNEFVPTTQTELNSSMKLASKQVTWSNAYPQHLSGIGSQEYEQRKTSIKNRKPSTYYIDNILVSSSRIMNPEDLNGATIDVNTSVKSEETTLMNELLEARKTKLTSPTQATSLNCFADTYQYLSEVEAQQAELNSSIRLAPKQVIWSNFLADKPQDLTVIGSQEHEERKSSIKTRKPSTYYVGNTLKQDGSLVSLSNQIVKPEDLKDSILTDQNAIIQHSYSMPEEMSFSQKDSISPEELMKFLFVKGVSQSFSPSEVADLLSNHGILSATYVSGVKLLETEGNHEDAVLLLFNSLAQQNENWYQHLLDALASLNYSKLVSELDPEYYERSGHVSDAPIRFPSQERHSLDQNEFVVDQNLFPPDSYLTEEAGSNLGTDTIEVISYETQDVNTRVSSEETTLMNEFLSRRHDSVVSEQGSVTQTAKDDAQPGVVYPEQKEGSSEGLEETEDINEPEPSRTQGKKSVFSDSNRKSSFPTAKDEEPHGVLYPEQSAALFEGSEIKDKSHEQALEHSGTERRSTARPDSALGTFSLPSTSNRNSLTLRKESSSFVKAAKIHVTTDEAPLITIFGQSIVVPELTISTKTFQFDSEHSVKSRKGSEVTSKRNSVRSESGSISMKKSSLQFSEHPQPSRDNSSPTEEKMYKHVERNDAEYEEDDPQP</sequence>
<dbReference type="InterPro" id="IPR011029">
    <property type="entry name" value="DEATH-like_dom_sf"/>
</dbReference>
<dbReference type="RefSeq" id="XP_055892583.1">
    <property type="nucleotide sequence ID" value="XM_056036608.1"/>
</dbReference>
<feature type="compositionally biased region" description="Polar residues" evidence="6">
    <location>
        <begin position="719"/>
        <end position="729"/>
    </location>
</feature>
<evidence type="ECO:0000256" key="4">
    <source>
        <dbReference type="ARBA" id="ARBA00022843"/>
    </source>
</evidence>
<keyword evidence="3" id="KW-0399">Innate immunity</keyword>
<dbReference type="Gene3D" id="1.10.533.10">
    <property type="entry name" value="Death Domain, Fas"/>
    <property type="match status" value="3"/>
</dbReference>
<feature type="compositionally biased region" description="Polar residues" evidence="6">
    <location>
        <begin position="875"/>
        <end position="890"/>
    </location>
</feature>
<organism evidence="8 9">
    <name type="scientific">Biomphalaria glabrata</name>
    <name type="common">Bloodfluke planorb</name>
    <name type="synonym">Freshwater snail</name>
    <dbReference type="NCBI Taxonomy" id="6526"/>
    <lineage>
        <taxon>Eukaryota</taxon>
        <taxon>Metazoa</taxon>
        <taxon>Spiralia</taxon>
        <taxon>Lophotrochozoa</taxon>
        <taxon>Mollusca</taxon>
        <taxon>Gastropoda</taxon>
        <taxon>Heterobranchia</taxon>
        <taxon>Euthyneura</taxon>
        <taxon>Panpulmonata</taxon>
        <taxon>Hygrophila</taxon>
        <taxon>Lymnaeoidea</taxon>
        <taxon>Planorbidae</taxon>
        <taxon>Biomphalaria</taxon>
    </lineage>
</organism>
<dbReference type="OrthoDB" id="10286998at2759"/>
<protein>
    <submittedName>
        <fullName evidence="9">Uncharacterized protein LOC106051592</fullName>
    </submittedName>
</protein>
<feature type="domain" description="Caspase recruitment" evidence="7">
    <location>
        <begin position="98"/>
        <end position="189"/>
    </location>
</feature>